<dbReference type="Pfam" id="PF20097">
    <property type="entry name" value="DUF6487"/>
    <property type="match status" value="1"/>
</dbReference>
<organism evidence="2 3">
    <name type="scientific">Tissierella carlieri</name>
    <dbReference type="NCBI Taxonomy" id="689904"/>
    <lineage>
        <taxon>Bacteria</taxon>
        <taxon>Bacillati</taxon>
        <taxon>Bacillota</taxon>
        <taxon>Tissierellia</taxon>
        <taxon>Tissierellales</taxon>
        <taxon>Tissierellaceae</taxon>
        <taxon>Tissierella</taxon>
    </lineage>
</organism>
<gene>
    <name evidence="2" type="ORF">NE686_10910</name>
</gene>
<dbReference type="RefSeq" id="WP_216563165.1">
    <property type="nucleotide sequence ID" value="NZ_JAHLOH010000058.1"/>
</dbReference>
<dbReference type="EMBL" id="JANGAC010000007">
    <property type="protein sequence ID" value="MCQ4923600.1"/>
    <property type="molecule type" value="Genomic_DNA"/>
</dbReference>
<feature type="domain" description="DUF6487" evidence="1">
    <location>
        <begin position="3"/>
        <end position="70"/>
    </location>
</feature>
<accession>A0ABT1SAU4</accession>
<dbReference type="Proteomes" id="UP001524478">
    <property type="component" value="Unassembled WGS sequence"/>
</dbReference>
<evidence type="ECO:0000259" key="1">
    <source>
        <dbReference type="Pfam" id="PF20097"/>
    </source>
</evidence>
<protein>
    <submittedName>
        <fullName evidence="2">PF20097 family protein</fullName>
    </submittedName>
</protein>
<proteinExistence type="predicted"/>
<dbReference type="InterPro" id="IPR045504">
    <property type="entry name" value="DUF6487"/>
</dbReference>
<evidence type="ECO:0000313" key="2">
    <source>
        <dbReference type="EMBL" id="MCQ4923600.1"/>
    </source>
</evidence>
<name>A0ABT1SAU4_9FIRM</name>
<keyword evidence="3" id="KW-1185">Reference proteome</keyword>
<evidence type="ECO:0000313" key="3">
    <source>
        <dbReference type="Proteomes" id="UP001524478"/>
    </source>
</evidence>
<comment type="caution">
    <text evidence="2">The sequence shown here is derived from an EMBL/GenBank/DDBJ whole genome shotgun (WGS) entry which is preliminary data.</text>
</comment>
<reference evidence="2 3" key="1">
    <citation type="submission" date="2022-06" db="EMBL/GenBank/DDBJ databases">
        <title>Isolation of gut microbiota from human fecal samples.</title>
        <authorList>
            <person name="Pamer E.G."/>
            <person name="Barat B."/>
            <person name="Waligurski E."/>
            <person name="Medina S."/>
            <person name="Paddock L."/>
            <person name="Mostad J."/>
        </authorList>
    </citation>
    <scope>NUCLEOTIDE SEQUENCE [LARGE SCALE GENOMIC DNA]</scope>
    <source>
        <strain evidence="2 3">DFI.7.95</strain>
    </source>
</reference>
<sequence>MKCPYCGEEMKRGFIYGDRYSLKWIPEEKDKGVIFQWFARGIKLSDAFMNNSVESFCCENCRKIIIDVENKIDQRK</sequence>